<protein>
    <submittedName>
        <fullName evidence="6">Sigma-70 family RNA polymerase sigma factor</fullName>
    </submittedName>
</protein>
<evidence type="ECO:0000313" key="7">
    <source>
        <dbReference type="Proteomes" id="UP000667802"/>
    </source>
</evidence>
<dbReference type="NCBIfam" id="TIGR02937">
    <property type="entry name" value="sigma70-ECF"/>
    <property type="match status" value="1"/>
</dbReference>
<dbReference type="InterPro" id="IPR014284">
    <property type="entry name" value="RNA_pol_sigma-70_dom"/>
</dbReference>
<dbReference type="GO" id="GO:0003677">
    <property type="term" value="F:DNA binding"/>
    <property type="evidence" value="ECO:0007669"/>
    <property type="project" value="UniProtKB-KW"/>
</dbReference>
<organism evidence="6 7">
    <name type="scientific">Aetokthonos hydrillicola Thurmond2011</name>
    <dbReference type="NCBI Taxonomy" id="2712845"/>
    <lineage>
        <taxon>Bacteria</taxon>
        <taxon>Bacillati</taxon>
        <taxon>Cyanobacteriota</taxon>
        <taxon>Cyanophyceae</taxon>
        <taxon>Nostocales</taxon>
        <taxon>Hapalosiphonaceae</taxon>
        <taxon>Aetokthonos</taxon>
    </lineage>
</organism>
<dbReference type="Gene3D" id="1.20.140.160">
    <property type="match status" value="1"/>
</dbReference>
<dbReference type="InterPro" id="IPR007630">
    <property type="entry name" value="RNA_pol_sigma70_r4"/>
</dbReference>
<dbReference type="RefSeq" id="WP_208339236.1">
    <property type="nucleotide sequence ID" value="NZ_CAWQFN010000502.1"/>
</dbReference>
<name>A0AAP5IA85_9CYAN</name>
<comment type="caution">
    <text evidence="6">The sequence shown here is derived from an EMBL/GenBank/DDBJ whole genome shotgun (WGS) entry which is preliminary data.</text>
</comment>
<dbReference type="InterPro" id="IPR013324">
    <property type="entry name" value="RNA_pol_sigma_r3/r4-like"/>
</dbReference>
<keyword evidence="4" id="KW-0804">Transcription</keyword>
<dbReference type="GO" id="GO:0016987">
    <property type="term" value="F:sigma factor activity"/>
    <property type="evidence" value="ECO:0007669"/>
    <property type="project" value="UniProtKB-KW"/>
</dbReference>
<keyword evidence="3" id="KW-0238">DNA-binding</keyword>
<dbReference type="AlphaFoldDB" id="A0AAP5IA85"/>
<dbReference type="Proteomes" id="UP000667802">
    <property type="component" value="Unassembled WGS sequence"/>
</dbReference>
<dbReference type="GO" id="GO:0006352">
    <property type="term" value="P:DNA-templated transcription initiation"/>
    <property type="evidence" value="ECO:0007669"/>
    <property type="project" value="InterPro"/>
</dbReference>
<evidence type="ECO:0000313" key="6">
    <source>
        <dbReference type="EMBL" id="MDR9896412.1"/>
    </source>
</evidence>
<dbReference type="EMBL" id="JAALHA020000008">
    <property type="protein sequence ID" value="MDR9896412.1"/>
    <property type="molecule type" value="Genomic_DNA"/>
</dbReference>
<evidence type="ECO:0000256" key="2">
    <source>
        <dbReference type="ARBA" id="ARBA00023082"/>
    </source>
</evidence>
<evidence type="ECO:0000256" key="1">
    <source>
        <dbReference type="ARBA" id="ARBA00023015"/>
    </source>
</evidence>
<evidence type="ECO:0000256" key="3">
    <source>
        <dbReference type="ARBA" id="ARBA00023125"/>
    </source>
</evidence>
<sequence length="398" mass="45785">MRSRQGITELFSTFLQLDTDRVIGWAVDGRLRRNILHCQARLPQPEESENFWVSYWCKIWQEQPESLAKGHLSAYLQEVCYWAAQKTIVKVSSTQYSVSDCFQMAITRIDKVLKGFKPNIGFSLKSYSSVIFSTELKELLCQQQEIDICTNWRLLRKVTQKRLVESLQNVGLNADTIQSYVLAWKAYQALYAPQKASGTRQLPKPDAATWQAIAEFYNSERHTQLSVPGVNCTVETIEKWLVGCAKAVRSYFYPDFVSINAPRGDDSSAEYQDILPQLQQESLITEFIAEEELLDRQSQHSQISTVLAAALNDLDQESQIIIQSYYNERLTQQQIAQKLQIKQYTVSRRLTKAKDSLLLKLANWSKESLHIQLNPSVLNYMSTFIEEWLQAFYSPSSS</sequence>
<feature type="domain" description="RNA polymerase sigma-70 region 4" evidence="5">
    <location>
        <begin position="310"/>
        <end position="355"/>
    </location>
</feature>
<reference evidence="7" key="1">
    <citation type="journal article" date="2021" name="Science">
        <title>Hunting the eagle killer: A cyanobacterial neurotoxin causes vacuolar myelinopathy.</title>
        <authorList>
            <person name="Breinlinger S."/>
            <person name="Phillips T.J."/>
            <person name="Haram B.N."/>
            <person name="Mares J."/>
            <person name="Martinez Yerena J.A."/>
            <person name="Hrouzek P."/>
            <person name="Sobotka R."/>
            <person name="Henderson W.M."/>
            <person name="Schmieder P."/>
            <person name="Williams S.M."/>
            <person name="Lauderdale J.D."/>
            <person name="Wilde H.D."/>
            <person name="Gerrin W."/>
            <person name="Kust A."/>
            <person name="Washington J.W."/>
            <person name="Wagner C."/>
            <person name="Geier B."/>
            <person name="Liebeke M."/>
            <person name="Enke H."/>
            <person name="Niedermeyer T.H.J."/>
            <person name="Wilde S.B."/>
        </authorList>
    </citation>
    <scope>NUCLEOTIDE SEQUENCE [LARGE SCALE GENOMIC DNA]</scope>
    <source>
        <strain evidence="7">Thurmond2011</strain>
    </source>
</reference>
<keyword evidence="2" id="KW-0731">Sigma factor</keyword>
<dbReference type="Pfam" id="PF04545">
    <property type="entry name" value="Sigma70_r4"/>
    <property type="match status" value="1"/>
</dbReference>
<dbReference type="PANTHER" id="PTHR30385:SF7">
    <property type="entry name" value="RNA POLYMERASE SIGMA FACTOR FLIA"/>
    <property type="match status" value="1"/>
</dbReference>
<evidence type="ECO:0000256" key="4">
    <source>
        <dbReference type="ARBA" id="ARBA00023163"/>
    </source>
</evidence>
<keyword evidence="7" id="KW-1185">Reference proteome</keyword>
<gene>
    <name evidence="6" type="ORF">G7B40_017870</name>
</gene>
<keyword evidence="1" id="KW-0805">Transcription regulation</keyword>
<dbReference type="PANTHER" id="PTHR30385">
    <property type="entry name" value="SIGMA FACTOR F FLAGELLAR"/>
    <property type="match status" value="1"/>
</dbReference>
<dbReference type="SUPFAM" id="SSF88659">
    <property type="entry name" value="Sigma3 and sigma4 domains of RNA polymerase sigma factors"/>
    <property type="match status" value="1"/>
</dbReference>
<proteinExistence type="predicted"/>
<accession>A0AAP5IA85</accession>
<evidence type="ECO:0000259" key="5">
    <source>
        <dbReference type="Pfam" id="PF04545"/>
    </source>
</evidence>